<comment type="caution">
    <text evidence="2">The sequence shown here is derived from an EMBL/GenBank/DDBJ whole genome shotgun (WGS) entry which is preliminary data.</text>
</comment>
<keyword evidence="1" id="KW-0472">Membrane</keyword>
<keyword evidence="1" id="KW-1133">Transmembrane helix</keyword>
<evidence type="ECO:0000313" key="3">
    <source>
        <dbReference type="Proteomes" id="UP000619761"/>
    </source>
</evidence>
<proteinExistence type="predicted"/>
<feature type="transmembrane region" description="Helical" evidence="1">
    <location>
        <begin position="80"/>
        <end position="100"/>
    </location>
</feature>
<evidence type="ECO:0000256" key="1">
    <source>
        <dbReference type="SAM" id="Phobius"/>
    </source>
</evidence>
<evidence type="ECO:0008006" key="4">
    <source>
        <dbReference type="Google" id="ProtNLM"/>
    </source>
</evidence>
<sequence length="125" mass="13694">MRSILNHKALAFATLIIWLLASWSGAHGHMCFDGQEPPMTVHIHTLGEHADHDSSQNHLDADVDIGQLAPAKPIKIDLPILLLAAFLLAAFFTAPAKFVVSYFRTIPHRLNGLRPPLRAPPVLPA</sequence>
<accession>A0ABQ3AQ47</accession>
<protein>
    <recommendedName>
        <fullName evidence="4">Cobalt transporter</fullName>
    </recommendedName>
</protein>
<gene>
    <name evidence="2" type="ORF">GCM10011613_04310</name>
</gene>
<keyword evidence="1" id="KW-0812">Transmembrane</keyword>
<name>A0ABQ3AQ47_9GAMM</name>
<keyword evidence="3" id="KW-1185">Reference proteome</keyword>
<dbReference type="RefSeq" id="WP_189415658.1">
    <property type="nucleotide sequence ID" value="NZ_BMYZ01000001.1"/>
</dbReference>
<organism evidence="2 3">
    <name type="scientific">Cellvibrio zantedeschiae</name>
    <dbReference type="NCBI Taxonomy" id="1237077"/>
    <lineage>
        <taxon>Bacteria</taxon>
        <taxon>Pseudomonadati</taxon>
        <taxon>Pseudomonadota</taxon>
        <taxon>Gammaproteobacteria</taxon>
        <taxon>Cellvibrionales</taxon>
        <taxon>Cellvibrionaceae</taxon>
        <taxon>Cellvibrio</taxon>
    </lineage>
</organism>
<dbReference type="Proteomes" id="UP000619761">
    <property type="component" value="Unassembled WGS sequence"/>
</dbReference>
<reference evidence="3" key="1">
    <citation type="journal article" date="2019" name="Int. J. Syst. Evol. Microbiol.">
        <title>The Global Catalogue of Microorganisms (GCM) 10K type strain sequencing project: providing services to taxonomists for standard genome sequencing and annotation.</title>
        <authorList>
            <consortium name="The Broad Institute Genomics Platform"/>
            <consortium name="The Broad Institute Genome Sequencing Center for Infectious Disease"/>
            <person name="Wu L."/>
            <person name="Ma J."/>
        </authorList>
    </citation>
    <scope>NUCLEOTIDE SEQUENCE [LARGE SCALE GENOMIC DNA]</scope>
    <source>
        <strain evidence="3">KCTC 32239</strain>
    </source>
</reference>
<dbReference type="EMBL" id="BMYZ01000001">
    <property type="protein sequence ID" value="GGY63740.1"/>
    <property type="molecule type" value="Genomic_DNA"/>
</dbReference>
<evidence type="ECO:0000313" key="2">
    <source>
        <dbReference type="EMBL" id="GGY63740.1"/>
    </source>
</evidence>